<reference evidence="2" key="2">
    <citation type="submission" date="2020-09" db="EMBL/GenBank/DDBJ databases">
        <authorList>
            <person name="Sun Q."/>
            <person name="Zhou Y."/>
        </authorList>
    </citation>
    <scope>NUCLEOTIDE SEQUENCE</scope>
    <source>
        <strain evidence="2">CGMCC 1.15371</strain>
    </source>
</reference>
<proteinExistence type="predicted"/>
<dbReference type="InterPro" id="IPR020945">
    <property type="entry name" value="DMSO/NO3_reduct_chaperone"/>
</dbReference>
<dbReference type="GO" id="GO:0016530">
    <property type="term" value="F:metallochaperone activity"/>
    <property type="evidence" value="ECO:0007669"/>
    <property type="project" value="TreeGrafter"/>
</dbReference>
<accession>A0A8J2YL79</accession>
<dbReference type="PANTHER" id="PTHR43680">
    <property type="entry name" value="NITRATE REDUCTASE MOLYBDENUM COFACTOR ASSEMBLY CHAPERONE"/>
    <property type="match status" value="1"/>
</dbReference>
<dbReference type="Proteomes" id="UP000628775">
    <property type="component" value="Unassembled WGS sequence"/>
</dbReference>
<protein>
    <recommendedName>
        <fullName evidence="4">Nitrate reductase molybdenum cofactor assembly chaperone</fullName>
    </recommendedName>
</protein>
<comment type="caution">
    <text evidence="2">The sequence shown here is derived from an EMBL/GenBank/DDBJ whole genome shotgun (WGS) entry which is preliminary data.</text>
</comment>
<organism evidence="2 3">
    <name type="scientific">Pullulanibacillus camelliae</name>
    <dbReference type="NCBI Taxonomy" id="1707096"/>
    <lineage>
        <taxon>Bacteria</taxon>
        <taxon>Bacillati</taxon>
        <taxon>Bacillota</taxon>
        <taxon>Bacilli</taxon>
        <taxon>Bacillales</taxon>
        <taxon>Sporolactobacillaceae</taxon>
        <taxon>Pullulanibacillus</taxon>
    </lineage>
</organism>
<dbReference type="InterPro" id="IPR036411">
    <property type="entry name" value="TorD-like_sf"/>
</dbReference>
<dbReference type="SUPFAM" id="SSF89155">
    <property type="entry name" value="TorD-like"/>
    <property type="match status" value="1"/>
</dbReference>
<gene>
    <name evidence="2" type="ORF">GCM10011391_31460</name>
</gene>
<dbReference type="GO" id="GO:0042128">
    <property type="term" value="P:nitrate assimilation"/>
    <property type="evidence" value="ECO:0007669"/>
    <property type="project" value="UniProtKB-KW"/>
</dbReference>
<name>A0A8J2YL79_9BACL</name>
<keyword evidence="1" id="KW-0534">Nitrate assimilation</keyword>
<dbReference type="NCBIfam" id="TIGR00684">
    <property type="entry name" value="narJ"/>
    <property type="match status" value="1"/>
</dbReference>
<dbReference type="GO" id="GO:0051082">
    <property type="term" value="F:unfolded protein binding"/>
    <property type="evidence" value="ECO:0007669"/>
    <property type="project" value="InterPro"/>
</dbReference>
<reference evidence="2" key="1">
    <citation type="journal article" date="2014" name="Int. J. Syst. Evol. Microbiol.">
        <title>Complete genome sequence of Corynebacterium casei LMG S-19264T (=DSM 44701T), isolated from a smear-ripened cheese.</title>
        <authorList>
            <consortium name="US DOE Joint Genome Institute (JGI-PGF)"/>
            <person name="Walter F."/>
            <person name="Albersmeier A."/>
            <person name="Kalinowski J."/>
            <person name="Ruckert C."/>
        </authorList>
    </citation>
    <scope>NUCLEOTIDE SEQUENCE</scope>
    <source>
        <strain evidence="2">CGMCC 1.15371</strain>
    </source>
</reference>
<dbReference type="GO" id="GO:0051131">
    <property type="term" value="P:chaperone-mediated protein complex assembly"/>
    <property type="evidence" value="ECO:0007669"/>
    <property type="project" value="InterPro"/>
</dbReference>
<evidence type="ECO:0000256" key="1">
    <source>
        <dbReference type="ARBA" id="ARBA00023063"/>
    </source>
</evidence>
<dbReference type="InterPro" id="IPR003765">
    <property type="entry name" value="NO3_reductase_chaperone_NarJ"/>
</dbReference>
<dbReference type="AlphaFoldDB" id="A0A8J2YL79"/>
<sequence length="199" mass="23032">MDQSARVILLLCSRILSYPDKSFLEDINSLLELIQLEIPSNLYQEVEDRVSAVKAYPLNALRELYVSTFDLKEKTNLYLTAHELGDSRKRGAAMIKLQKIINEAGFEREDGELADYMPMLFEFLAVAEETTKTQRLTKRLAYASQRIRNELMDVSPYLPIFDCLMTDVFEIPTKEELAELESKREEADLEEMPYPLMYG</sequence>
<evidence type="ECO:0000313" key="2">
    <source>
        <dbReference type="EMBL" id="GGE50417.1"/>
    </source>
</evidence>
<evidence type="ECO:0008006" key="4">
    <source>
        <dbReference type="Google" id="ProtNLM"/>
    </source>
</evidence>
<dbReference type="RefSeq" id="WP_188696391.1">
    <property type="nucleotide sequence ID" value="NZ_BMIR01000018.1"/>
</dbReference>
<dbReference type="Pfam" id="PF02613">
    <property type="entry name" value="Nitrate_red_del"/>
    <property type="match status" value="1"/>
</dbReference>
<keyword evidence="3" id="KW-1185">Reference proteome</keyword>
<evidence type="ECO:0000313" key="3">
    <source>
        <dbReference type="Proteomes" id="UP000628775"/>
    </source>
</evidence>
<dbReference type="EMBL" id="BMIR01000018">
    <property type="protein sequence ID" value="GGE50417.1"/>
    <property type="molecule type" value="Genomic_DNA"/>
</dbReference>
<dbReference type="PANTHER" id="PTHR43680:SF2">
    <property type="entry name" value="NITRATE REDUCTASE MOLYBDENUM COFACTOR ASSEMBLY CHAPERONE NARJ"/>
    <property type="match status" value="1"/>
</dbReference>
<dbReference type="Gene3D" id="1.10.3480.10">
    <property type="entry name" value="TorD-like"/>
    <property type="match status" value="1"/>
</dbReference>